<organism evidence="1 2">
    <name type="scientific">Armillaria tabescens</name>
    <name type="common">Ringless honey mushroom</name>
    <name type="synonym">Agaricus tabescens</name>
    <dbReference type="NCBI Taxonomy" id="1929756"/>
    <lineage>
        <taxon>Eukaryota</taxon>
        <taxon>Fungi</taxon>
        <taxon>Dikarya</taxon>
        <taxon>Basidiomycota</taxon>
        <taxon>Agaricomycotina</taxon>
        <taxon>Agaricomycetes</taxon>
        <taxon>Agaricomycetidae</taxon>
        <taxon>Agaricales</taxon>
        <taxon>Marasmiineae</taxon>
        <taxon>Physalacriaceae</taxon>
        <taxon>Desarmillaria</taxon>
    </lineage>
</organism>
<evidence type="ECO:0000313" key="1">
    <source>
        <dbReference type="EMBL" id="KAK0450381.1"/>
    </source>
</evidence>
<keyword evidence="2" id="KW-1185">Reference proteome</keyword>
<dbReference type="RefSeq" id="XP_060327252.1">
    <property type="nucleotide sequence ID" value="XM_060469931.1"/>
</dbReference>
<gene>
    <name evidence="1" type="ORF">EV420DRAFT_1482887</name>
</gene>
<protein>
    <submittedName>
        <fullName evidence="1">Uncharacterized protein</fullName>
    </submittedName>
</protein>
<evidence type="ECO:0000313" key="2">
    <source>
        <dbReference type="Proteomes" id="UP001175211"/>
    </source>
</evidence>
<dbReference type="AlphaFoldDB" id="A0AA39JWT6"/>
<comment type="caution">
    <text evidence="1">The sequence shown here is derived from an EMBL/GenBank/DDBJ whole genome shotgun (WGS) entry which is preliminary data.</text>
</comment>
<dbReference type="Proteomes" id="UP001175211">
    <property type="component" value="Unassembled WGS sequence"/>
</dbReference>
<dbReference type="EMBL" id="JAUEPS010000036">
    <property type="protein sequence ID" value="KAK0450381.1"/>
    <property type="molecule type" value="Genomic_DNA"/>
</dbReference>
<proteinExistence type="predicted"/>
<reference evidence="1" key="1">
    <citation type="submission" date="2023-06" db="EMBL/GenBank/DDBJ databases">
        <authorList>
            <consortium name="Lawrence Berkeley National Laboratory"/>
            <person name="Ahrendt S."/>
            <person name="Sahu N."/>
            <person name="Indic B."/>
            <person name="Wong-Bajracharya J."/>
            <person name="Merenyi Z."/>
            <person name="Ke H.-M."/>
            <person name="Monk M."/>
            <person name="Kocsube S."/>
            <person name="Drula E."/>
            <person name="Lipzen A."/>
            <person name="Balint B."/>
            <person name="Henrissat B."/>
            <person name="Andreopoulos B."/>
            <person name="Martin F.M."/>
            <person name="Harder C.B."/>
            <person name="Rigling D."/>
            <person name="Ford K.L."/>
            <person name="Foster G.D."/>
            <person name="Pangilinan J."/>
            <person name="Papanicolaou A."/>
            <person name="Barry K."/>
            <person name="LaButti K."/>
            <person name="Viragh M."/>
            <person name="Koriabine M."/>
            <person name="Yan M."/>
            <person name="Riley R."/>
            <person name="Champramary S."/>
            <person name="Plett K.L."/>
            <person name="Tsai I.J."/>
            <person name="Slot J."/>
            <person name="Sipos G."/>
            <person name="Plett J."/>
            <person name="Nagy L.G."/>
            <person name="Grigoriev I.V."/>
        </authorList>
    </citation>
    <scope>NUCLEOTIDE SEQUENCE</scope>
    <source>
        <strain evidence="1">CCBAS 213</strain>
    </source>
</reference>
<name>A0AA39JWT6_ARMTA</name>
<accession>A0AA39JWT6</accession>
<dbReference type="GeneID" id="85353479"/>
<sequence>MVEFTAVGGAIYSRHLSSISLFLGAKFGARQLQAATLSLATPFPALDASFRLALKTTPMVVLNQDYVCTLWPVGEVGGKGWVAIAKPWDTPFLASYGFPSIYQLIYTAIDSNPRTFDWDSRANILLSAIIDLR</sequence>